<keyword evidence="2" id="KW-1185">Reference proteome</keyword>
<evidence type="ECO:0000313" key="2">
    <source>
        <dbReference type="Proteomes" id="UP000235861"/>
    </source>
</evidence>
<dbReference type="EMBL" id="PGGC01000091">
    <property type="protein sequence ID" value="PJG58838.1"/>
    <property type="molecule type" value="Genomic_DNA"/>
</dbReference>
<dbReference type="RefSeq" id="WP_100294105.1">
    <property type="nucleotide sequence ID" value="NZ_PGGC01000091.1"/>
</dbReference>
<comment type="caution">
    <text evidence="1">The sequence shown here is derived from an EMBL/GenBank/DDBJ whole genome shotgun (WGS) entry which is preliminary data.</text>
</comment>
<reference evidence="1 2" key="1">
    <citation type="submission" date="2017-11" db="EMBL/GenBank/DDBJ databases">
        <title>Draft genome sequence of environmental isolate Aeromonas cavernicola sp. nov. MDC 2508.</title>
        <authorList>
            <person name="Colston S.M."/>
            <person name="Navarro A."/>
            <person name="Martinez-Murcia A.J."/>
            <person name="Graf J."/>
        </authorList>
    </citation>
    <scope>NUCLEOTIDE SEQUENCE [LARGE SCALE GENOMIC DNA]</scope>
    <source>
        <strain evidence="1 2">MDC 2508</strain>
    </source>
</reference>
<dbReference type="Proteomes" id="UP000235861">
    <property type="component" value="Unassembled WGS sequence"/>
</dbReference>
<evidence type="ECO:0000313" key="1">
    <source>
        <dbReference type="EMBL" id="PJG58838.1"/>
    </source>
</evidence>
<gene>
    <name evidence="1" type="ORF">CUC53_10445</name>
</gene>
<accession>A0A2H9U4B6</accession>
<protein>
    <submittedName>
        <fullName evidence="1">Uncharacterized protein</fullName>
    </submittedName>
</protein>
<proteinExistence type="predicted"/>
<name>A0A2H9U4B6_9GAMM</name>
<sequence length="72" mass="7737">MISDIPLQMLPASGWFFSTADGALRPVIAWKCVAGIITGMVADGTRPIAVDVRPSDDGVFVHESELEQHSPE</sequence>
<organism evidence="1 2">
    <name type="scientific">Aeromonas cavernicola</name>
    <dbReference type="NCBI Taxonomy" id="1006623"/>
    <lineage>
        <taxon>Bacteria</taxon>
        <taxon>Pseudomonadati</taxon>
        <taxon>Pseudomonadota</taxon>
        <taxon>Gammaproteobacteria</taxon>
        <taxon>Aeromonadales</taxon>
        <taxon>Aeromonadaceae</taxon>
        <taxon>Aeromonas</taxon>
    </lineage>
</organism>
<dbReference type="AlphaFoldDB" id="A0A2H9U4B6"/>